<keyword evidence="1" id="KW-1133">Transmembrane helix</keyword>
<keyword evidence="1" id="KW-0472">Membrane</keyword>
<proteinExistence type="predicted"/>
<feature type="transmembrane region" description="Helical" evidence="1">
    <location>
        <begin position="6"/>
        <end position="24"/>
    </location>
</feature>
<dbReference type="EMBL" id="GBRH01273522">
    <property type="protein sequence ID" value="JAD24373.1"/>
    <property type="molecule type" value="Transcribed_RNA"/>
</dbReference>
<evidence type="ECO:0000313" key="2">
    <source>
        <dbReference type="EMBL" id="JAD24373.1"/>
    </source>
</evidence>
<reference evidence="2" key="1">
    <citation type="submission" date="2014-09" db="EMBL/GenBank/DDBJ databases">
        <authorList>
            <person name="Magalhaes I.L.F."/>
            <person name="Oliveira U."/>
            <person name="Santos F.R."/>
            <person name="Vidigal T.H.D.A."/>
            <person name="Brescovit A.D."/>
            <person name="Santos A.J."/>
        </authorList>
    </citation>
    <scope>NUCLEOTIDE SEQUENCE</scope>
    <source>
        <tissue evidence="2">Shoot tissue taken approximately 20 cm above the soil surface</tissue>
    </source>
</reference>
<dbReference type="AlphaFoldDB" id="A0A0A8YFB8"/>
<organism evidence="2">
    <name type="scientific">Arundo donax</name>
    <name type="common">Giant reed</name>
    <name type="synonym">Donax arundinaceus</name>
    <dbReference type="NCBI Taxonomy" id="35708"/>
    <lineage>
        <taxon>Eukaryota</taxon>
        <taxon>Viridiplantae</taxon>
        <taxon>Streptophyta</taxon>
        <taxon>Embryophyta</taxon>
        <taxon>Tracheophyta</taxon>
        <taxon>Spermatophyta</taxon>
        <taxon>Magnoliopsida</taxon>
        <taxon>Liliopsida</taxon>
        <taxon>Poales</taxon>
        <taxon>Poaceae</taxon>
        <taxon>PACMAD clade</taxon>
        <taxon>Arundinoideae</taxon>
        <taxon>Arundineae</taxon>
        <taxon>Arundo</taxon>
    </lineage>
</organism>
<keyword evidence="1" id="KW-0812">Transmembrane</keyword>
<evidence type="ECO:0000256" key="1">
    <source>
        <dbReference type="SAM" id="Phobius"/>
    </source>
</evidence>
<reference evidence="2" key="2">
    <citation type="journal article" date="2015" name="Data Brief">
        <title>Shoot transcriptome of the giant reed, Arundo donax.</title>
        <authorList>
            <person name="Barrero R.A."/>
            <person name="Guerrero F.D."/>
            <person name="Moolhuijzen P."/>
            <person name="Goolsby J.A."/>
            <person name="Tidwell J."/>
            <person name="Bellgard S.E."/>
            <person name="Bellgard M.I."/>
        </authorList>
    </citation>
    <scope>NUCLEOTIDE SEQUENCE</scope>
    <source>
        <tissue evidence="2">Shoot tissue taken approximately 20 cm above the soil surface</tissue>
    </source>
</reference>
<sequence>MLHNWNIIVVLADSLYLMFRVHSLKGQKMFLRNRHMHCKQLRVTCISFKHLLYHQYCTFSP</sequence>
<name>A0A0A8YFB8_ARUDO</name>
<accession>A0A0A8YFB8</accession>
<protein>
    <submittedName>
        <fullName evidence="2">Uncharacterized protein</fullName>
    </submittedName>
</protein>